<dbReference type="AlphaFoldDB" id="A0A0Q9YXW0"/>
<protein>
    <submittedName>
        <fullName evidence="2">Uncharacterized protein</fullName>
    </submittedName>
</protein>
<gene>
    <name evidence="2" type="ORF">HT99x_01328</name>
</gene>
<keyword evidence="1" id="KW-0812">Transmembrane</keyword>
<name>A0A0Q9YXW0_9GAMM</name>
<feature type="transmembrane region" description="Helical" evidence="1">
    <location>
        <begin position="7"/>
        <end position="28"/>
    </location>
</feature>
<sequence length="69" mass="8214">MSKFQKWVTLWPIFFAISLSRVPIIWSFSSELAFFGIGLVQLRPDQKMHNFAIFHLYQVLGNRLFPLRK</sequence>
<comment type="caution">
    <text evidence="2">The sequence shown here is derived from an EMBL/GenBank/DDBJ whole genome shotgun (WGS) entry which is preliminary data.</text>
</comment>
<dbReference type="EMBL" id="LKAJ01000004">
    <property type="protein sequence ID" value="KRG21575.1"/>
    <property type="molecule type" value="Genomic_DNA"/>
</dbReference>
<keyword evidence="1" id="KW-0472">Membrane</keyword>
<evidence type="ECO:0000256" key="1">
    <source>
        <dbReference type="SAM" id="Phobius"/>
    </source>
</evidence>
<keyword evidence="1" id="KW-1133">Transmembrane helix</keyword>
<organism evidence="2">
    <name type="scientific">Candidatus Berkiella aquae</name>
    <dbReference type="NCBI Taxonomy" id="295108"/>
    <lineage>
        <taxon>Bacteria</taxon>
        <taxon>Pseudomonadati</taxon>
        <taxon>Pseudomonadota</taxon>
        <taxon>Gammaproteobacteria</taxon>
        <taxon>Candidatus Berkiellales</taxon>
        <taxon>Candidatus Berkiellaceae</taxon>
        <taxon>Candidatus Berkiella</taxon>
    </lineage>
</organism>
<proteinExistence type="predicted"/>
<accession>A0A0Q9YXW0</accession>
<evidence type="ECO:0000313" key="2">
    <source>
        <dbReference type="EMBL" id="KRG21575.1"/>
    </source>
</evidence>
<dbReference type="STRING" id="295108.HT99x_01328"/>
<reference evidence="2" key="1">
    <citation type="submission" date="2015-09" db="EMBL/GenBank/DDBJ databases">
        <title>Draft Genome Sequences of Two Novel Amoeba-resistant Intranuclear Bacteria, Candidatus Berkiella cookevillensis and Candidatus Berkiella aquae.</title>
        <authorList>
            <person name="Mehari Y.T."/>
            <person name="Arivett B.A."/>
            <person name="Farone A.L."/>
            <person name="Gunderson J.H."/>
            <person name="Farone M.B."/>
        </authorList>
    </citation>
    <scope>NUCLEOTIDE SEQUENCE [LARGE SCALE GENOMIC DNA]</scope>
    <source>
        <strain evidence="2">HT99</strain>
    </source>
</reference>